<dbReference type="Gene3D" id="3.40.190.290">
    <property type="match status" value="1"/>
</dbReference>
<dbReference type="AlphaFoldDB" id="A0A3G9JEX7"/>
<dbReference type="GO" id="GO:0005829">
    <property type="term" value="C:cytosol"/>
    <property type="evidence" value="ECO:0007669"/>
    <property type="project" value="TreeGrafter"/>
</dbReference>
<evidence type="ECO:0000256" key="4">
    <source>
        <dbReference type="ARBA" id="ARBA00023163"/>
    </source>
</evidence>
<protein>
    <submittedName>
        <fullName evidence="5">Putative HTH-type transcriptional regulator YwbI</fullName>
    </submittedName>
</protein>
<evidence type="ECO:0000256" key="1">
    <source>
        <dbReference type="ARBA" id="ARBA00009437"/>
    </source>
</evidence>
<organism evidence="5 6">
    <name type="scientific">Paenibacillus baekrokdamisoli</name>
    <dbReference type="NCBI Taxonomy" id="1712516"/>
    <lineage>
        <taxon>Bacteria</taxon>
        <taxon>Bacillati</taxon>
        <taxon>Bacillota</taxon>
        <taxon>Bacilli</taxon>
        <taxon>Bacillales</taxon>
        <taxon>Paenibacillaceae</taxon>
        <taxon>Paenibacillus</taxon>
    </lineage>
</organism>
<keyword evidence="2" id="KW-0805">Transcription regulation</keyword>
<evidence type="ECO:0000313" key="6">
    <source>
        <dbReference type="Proteomes" id="UP000275368"/>
    </source>
</evidence>
<evidence type="ECO:0000256" key="2">
    <source>
        <dbReference type="ARBA" id="ARBA00023015"/>
    </source>
</evidence>
<comment type="similarity">
    <text evidence="1">Belongs to the LysR transcriptional regulatory family.</text>
</comment>
<dbReference type="PANTHER" id="PTHR30419">
    <property type="entry name" value="HTH-TYPE TRANSCRIPTIONAL REGULATOR YBHD"/>
    <property type="match status" value="1"/>
</dbReference>
<keyword evidence="4" id="KW-0804">Transcription</keyword>
<dbReference type="EMBL" id="AP019308">
    <property type="protein sequence ID" value="BBH21734.1"/>
    <property type="molecule type" value="Genomic_DNA"/>
</dbReference>
<keyword evidence="3" id="KW-0238">DNA-binding</keyword>
<accession>A0A3G9JEX7</accession>
<dbReference type="GO" id="GO:0003700">
    <property type="term" value="F:DNA-binding transcription factor activity"/>
    <property type="evidence" value="ECO:0007669"/>
    <property type="project" value="InterPro"/>
</dbReference>
<dbReference type="InterPro" id="IPR000847">
    <property type="entry name" value="LysR_HTH_N"/>
</dbReference>
<dbReference type="PRINTS" id="PR00039">
    <property type="entry name" value="HTHLYSR"/>
</dbReference>
<dbReference type="KEGG" id="pbk:Back11_30790"/>
<keyword evidence="6" id="KW-1185">Reference proteome</keyword>
<dbReference type="GO" id="GO:0003677">
    <property type="term" value="F:DNA binding"/>
    <property type="evidence" value="ECO:0007669"/>
    <property type="project" value="UniProtKB-KW"/>
</dbReference>
<evidence type="ECO:0000256" key="3">
    <source>
        <dbReference type="ARBA" id="ARBA00023125"/>
    </source>
</evidence>
<dbReference type="Pfam" id="PF03466">
    <property type="entry name" value="LysR_substrate"/>
    <property type="match status" value="1"/>
</dbReference>
<dbReference type="SUPFAM" id="SSF53850">
    <property type="entry name" value="Periplasmic binding protein-like II"/>
    <property type="match status" value="1"/>
</dbReference>
<proteinExistence type="inferred from homology"/>
<dbReference type="FunFam" id="1.10.10.10:FF:000001">
    <property type="entry name" value="LysR family transcriptional regulator"/>
    <property type="match status" value="1"/>
</dbReference>
<dbReference type="PROSITE" id="PS50931">
    <property type="entry name" value="HTH_LYSR"/>
    <property type="match status" value="1"/>
</dbReference>
<gene>
    <name evidence="5" type="primary">ywbI</name>
    <name evidence="5" type="ORF">Back11_30790</name>
</gene>
<dbReference type="SUPFAM" id="SSF46785">
    <property type="entry name" value="Winged helix' DNA-binding domain"/>
    <property type="match status" value="1"/>
</dbReference>
<evidence type="ECO:0000313" key="5">
    <source>
        <dbReference type="EMBL" id="BBH21734.1"/>
    </source>
</evidence>
<dbReference type="RefSeq" id="WP_125658691.1">
    <property type="nucleotide sequence ID" value="NZ_AP019308.1"/>
</dbReference>
<name>A0A3G9JEX7_9BACL</name>
<dbReference type="InterPro" id="IPR005119">
    <property type="entry name" value="LysR_subst-bd"/>
</dbReference>
<sequence length="295" mass="33510">MDIRQLSYFLEVAKEVSFSKASVKLHLSQPTLSKVVKNLEEEIGMALFDRSTRRMHLTEAGEVVQAQAQMIIQSMENLLSAVADLSQMKTGKFRLGLPPVIGSSFFPEIIAQFHALHPQIKIELIEEGGKLIERSLLEGNIDLGIVVLPVDEQLFEIVPIIQRELKLVVNIKHPLAGRNKVNLQELQNEAFILFRQGFAIHDRVREACIRKGFEPNISYESTQWDLMSEMVIANLGISLLPETITAKLDPTRICIIPEIEPAVHWNLGIIWAKNKYLSHAARGWIEFVRDRFQVN</sequence>
<dbReference type="Proteomes" id="UP000275368">
    <property type="component" value="Chromosome"/>
</dbReference>
<reference evidence="5 6" key="1">
    <citation type="submission" date="2018-11" db="EMBL/GenBank/DDBJ databases">
        <title>Complete genome sequence of Paenibacillus baekrokdamisoli strain KCTC 33723.</title>
        <authorList>
            <person name="Kang S.W."/>
            <person name="Lee K.C."/>
            <person name="Kim K.K."/>
            <person name="Kim J.S."/>
            <person name="Kim D.S."/>
            <person name="Ko S.H."/>
            <person name="Yang S.H."/>
            <person name="Lee J.S."/>
        </authorList>
    </citation>
    <scope>NUCLEOTIDE SEQUENCE [LARGE SCALE GENOMIC DNA]</scope>
    <source>
        <strain evidence="5 6">KCTC 33723</strain>
    </source>
</reference>
<dbReference type="Pfam" id="PF00126">
    <property type="entry name" value="HTH_1"/>
    <property type="match status" value="1"/>
</dbReference>
<dbReference type="PANTHER" id="PTHR30419:SF8">
    <property type="entry name" value="NITROGEN ASSIMILATION TRANSCRIPTIONAL ACTIVATOR-RELATED"/>
    <property type="match status" value="1"/>
</dbReference>
<dbReference type="InterPro" id="IPR050950">
    <property type="entry name" value="HTH-type_LysR_regulators"/>
</dbReference>
<dbReference type="Gene3D" id="1.10.10.10">
    <property type="entry name" value="Winged helix-like DNA-binding domain superfamily/Winged helix DNA-binding domain"/>
    <property type="match status" value="1"/>
</dbReference>
<dbReference type="InterPro" id="IPR036388">
    <property type="entry name" value="WH-like_DNA-bd_sf"/>
</dbReference>
<dbReference type="InterPro" id="IPR036390">
    <property type="entry name" value="WH_DNA-bd_sf"/>
</dbReference>
<dbReference type="CDD" id="cd08438">
    <property type="entry name" value="PBP2_CidR"/>
    <property type="match status" value="1"/>
</dbReference>
<dbReference type="OrthoDB" id="9803735at2"/>